<evidence type="ECO:0000313" key="1">
    <source>
        <dbReference type="EMBL" id="QJA43923.1"/>
    </source>
</evidence>
<dbReference type="EMBL" id="MT143971">
    <property type="protein sequence ID" value="QJA43923.1"/>
    <property type="molecule type" value="Genomic_DNA"/>
</dbReference>
<dbReference type="EMBL" id="MT144588">
    <property type="protein sequence ID" value="QJH93491.1"/>
    <property type="molecule type" value="Genomic_DNA"/>
</dbReference>
<name>A0A6H1Z7R8_9ZZZZ</name>
<evidence type="ECO:0000313" key="2">
    <source>
        <dbReference type="EMBL" id="QJH93491.1"/>
    </source>
</evidence>
<organism evidence="1">
    <name type="scientific">viral metagenome</name>
    <dbReference type="NCBI Taxonomy" id="1070528"/>
    <lineage>
        <taxon>unclassified sequences</taxon>
        <taxon>metagenomes</taxon>
        <taxon>organismal metagenomes</taxon>
    </lineage>
</organism>
<proteinExistence type="predicted"/>
<sequence>MPSESIQPSQWIRDGEAASPHVAHIAAPTLPTDGVPVPGDLLEALVALGIIHSAAGAHSFDVDVYGYKPDSVGPTGVALAASARWGHIGQYSVTAVGGAEAVEFHQLRGISRFTRLFAMISTLVGAPVVYLEFGMSPHTLITG</sequence>
<reference evidence="1" key="1">
    <citation type="submission" date="2020-03" db="EMBL/GenBank/DDBJ databases">
        <title>The deep terrestrial virosphere.</title>
        <authorList>
            <person name="Holmfeldt K."/>
            <person name="Nilsson E."/>
            <person name="Simone D."/>
            <person name="Lopez-Fernandez M."/>
            <person name="Wu X."/>
            <person name="de Brujin I."/>
            <person name="Lundin D."/>
            <person name="Andersson A."/>
            <person name="Bertilsson S."/>
            <person name="Dopson M."/>
        </authorList>
    </citation>
    <scope>NUCLEOTIDE SEQUENCE</scope>
    <source>
        <strain evidence="1">TM448A00064</strain>
        <strain evidence="2">TM448B00061</strain>
    </source>
</reference>
<dbReference type="AlphaFoldDB" id="A0A6H1Z7R8"/>
<accession>A0A6H1Z7R8</accession>
<gene>
    <name evidence="1" type="ORF">TM448A00064_0102</name>
    <name evidence="2" type="ORF">TM448B00061_0111</name>
</gene>
<protein>
    <submittedName>
        <fullName evidence="1">Uncharacterized protein</fullName>
    </submittedName>
</protein>